<evidence type="ECO:0000256" key="16">
    <source>
        <dbReference type="ARBA" id="ARBA00023209"/>
    </source>
</evidence>
<dbReference type="CDD" id="cd06867">
    <property type="entry name" value="PX_SNX41_42"/>
    <property type="match status" value="1"/>
</dbReference>
<dbReference type="EC" id="2.7.7.41" evidence="6"/>
<evidence type="ECO:0000256" key="1">
    <source>
        <dbReference type="ARBA" id="ARBA00001946"/>
    </source>
</evidence>
<evidence type="ECO:0000256" key="13">
    <source>
        <dbReference type="ARBA" id="ARBA00023098"/>
    </source>
</evidence>
<gene>
    <name evidence="22" type="primary">TAM41_1</name>
    <name evidence="22" type="ORF">CU097_000817</name>
</gene>
<dbReference type="GO" id="GO:0042147">
    <property type="term" value="P:retrograde transport, endosome to Golgi"/>
    <property type="evidence" value="ECO:0007669"/>
    <property type="project" value="InterPro"/>
</dbReference>
<name>A0A367JLV7_RHIAZ</name>
<evidence type="ECO:0000256" key="12">
    <source>
        <dbReference type="ARBA" id="ARBA00022842"/>
    </source>
</evidence>
<keyword evidence="13" id="KW-0443">Lipid metabolism</keyword>
<keyword evidence="8" id="KW-0444">Lipid biosynthesis</keyword>
<feature type="compositionally biased region" description="Acidic residues" evidence="20">
    <location>
        <begin position="331"/>
        <end position="347"/>
    </location>
</feature>
<dbReference type="PANTHER" id="PTHR13619">
    <property type="entry name" value="PHOSPHATIDATE CYTIDYLYLTRANSFERASE, MITOCHONDRIAL"/>
    <property type="match status" value="1"/>
</dbReference>
<evidence type="ECO:0000256" key="19">
    <source>
        <dbReference type="SAM" id="Coils"/>
    </source>
</evidence>
<evidence type="ECO:0000256" key="8">
    <source>
        <dbReference type="ARBA" id="ARBA00022516"/>
    </source>
</evidence>
<evidence type="ECO:0000256" key="10">
    <source>
        <dbReference type="ARBA" id="ARBA00022695"/>
    </source>
</evidence>
<accession>A0A367JLV7</accession>
<sequence length="957" mass="110370">PRSCQCSIQQLLNDQDNNNILKITQAEKKYAENNTFIVYIIQTKDMKEVKRRYSEFESLRKSLVKLYPILLIPPIPEKHTLSEYARKDENASMIDKRKRMLERFLNRICSHPILRQEHVFHRFILGSENWNDVLHSPPLSDLPKDPLSTHDYTSLTNTSVIPVPSSSYILKHPQPEFEQSEAKVNKTAQDKGYKLDKSQKRILKRLADLSNDYSDLGSGYNALSLYEPSNLLSSFIEKLGQVIDDSCASTKDMVKLLEIECSEHIQDYAQYIHITKQVLRYRRMKQAQLELIEETLTQKKVTLEGLLRMQDESNKLRAGMDQLSISKDNTKDDDDEEAQEEDTDDFLDTESIEDGFAAIIKEDTGNHGKKQSTESYEYPENASLSTLKASKERSKKWSSTRKLFSAFTFKFQGMIDADPEQTRRNQIQKLEEVIKQLEETKQKVGQDLVEMSEMLKQDLERLKTQQDSELRSILISFAKIHLTYCEQPLCNFFVKSKKKERSLLQTASTYMKVELLREFIAVIKHSNMFCGQSPCIAYDKNYHKRNVLRSPALIRQCIRYMSLETNSHISTSPPPPPPPSSQPQAKKLDSKLFTDETRMKLERLRQHHFHPSNIPDSPDFGTNQYININEELKQQLKGVVSQFHAPIRYAVAYGSGVFRQTGYDDKNKPMVDFIFGVSHPGHWHALNIQQNPHHYSSLRLFGSSAVSLLQEKVGAGVYFNPYIQVNGMNIKYGVISIDRLCKDLIDWETLYVAGRMHKPVKILRDDARVRLANQVNLTEAVRVALLTLPENFTEEELYTRIASISYKGDFRMMVGENPNKVKNIVSSQMDHFHRLYHGLLDDLPNVAFLHEGKLQQSYNPRYRGLMVKKLPKTLYDKVLRQHRQYASANNINVPEDMSLVYEQIAQSDQLVSFIDKGLTEIIGRTALTQSIKGILTAGPIKTVRYASEKLSKWWTAK</sequence>
<keyword evidence="17" id="KW-1208">Phospholipid metabolism</keyword>
<protein>
    <recommendedName>
        <fullName evidence="7">Phosphatidate cytidylyltransferase, mitochondrial</fullName>
        <ecNumber evidence="6">2.7.7.41</ecNumber>
    </recommendedName>
    <alternativeName>
        <fullName evidence="18">CDP-diacylglycerol synthase</fullName>
    </alternativeName>
</protein>
<evidence type="ECO:0000313" key="22">
    <source>
        <dbReference type="EMBL" id="RCH90916.1"/>
    </source>
</evidence>
<dbReference type="GO" id="GO:0004605">
    <property type="term" value="F:phosphatidate cytidylyltransferase activity"/>
    <property type="evidence" value="ECO:0007669"/>
    <property type="project" value="UniProtKB-EC"/>
</dbReference>
<dbReference type="Gene3D" id="3.30.1520.10">
    <property type="entry name" value="Phox-like domain"/>
    <property type="match status" value="1"/>
</dbReference>
<dbReference type="Pfam" id="PF00787">
    <property type="entry name" value="PX"/>
    <property type="match status" value="1"/>
</dbReference>
<dbReference type="Gene3D" id="1.20.1270.60">
    <property type="entry name" value="Arfaptin homology (AH) domain/BAR domain"/>
    <property type="match status" value="2"/>
</dbReference>
<evidence type="ECO:0000256" key="2">
    <source>
        <dbReference type="ARBA" id="ARBA00004443"/>
    </source>
</evidence>
<dbReference type="EMBL" id="PJQL01001048">
    <property type="protein sequence ID" value="RCH90916.1"/>
    <property type="molecule type" value="Genomic_DNA"/>
</dbReference>
<feature type="region of interest" description="Disordered" evidence="20">
    <location>
        <begin position="362"/>
        <end position="390"/>
    </location>
</feature>
<dbReference type="PROSITE" id="PS50195">
    <property type="entry name" value="PX"/>
    <property type="match status" value="1"/>
</dbReference>
<comment type="subcellular location">
    <subcellularLocation>
        <location evidence="2">Mitochondrion inner membrane</location>
        <topology evidence="2">Peripheral membrane protein</topology>
        <orientation evidence="2">Matrix side</orientation>
    </subcellularLocation>
</comment>
<proteinExistence type="inferred from homology"/>
<dbReference type="InterPro" id="IPR036871">
    <property type="entry name" value="PX_dom_sf"/>
</dbReference>
<dbReference type="STRING" id="86630.A0A367JLV7"/>
<dbReference type="GO" id="GO:0005829">
    <property type="term" value="C:cytosol"/>
    <property type="evidence" value="ECO:0007669"/>
    <property type="project" value="GOC"/>
</dbReference>
<evidence type="ECO:0000256" key="6">
    <source>
        <dbReference type="ARBA" id="ARBA00012487"/>
    </source>
</evidence>
<dbReference type="InterPro" id="IPR001683">
    <property type="entry name" value="PX_dom"/>
</dbReference>
<feature type="non-terminal residue" evidence="22">
    <location>
        <position position="1"/>
    </location>
</feature>
<evidence type="ECO:0000256" key="4">
    <source>
        <dbReference type="ARBA" id="ARBA00005189"/>
    </source>
</evidence>
<keyword evidence="11" id="KW-0999">Mitochondrion inner membrane</keyword>
<feature type="region of interest" description="Disordered" evidence="20">
    <location>
        <begin position="567"/>
        <end position="587"/>
    </location>
</feature>
<reference evidence="22 23" key="1">
    <citation type="journal article" date="2018" name="G3 (Bethesda)">
        <title>Phylogenetic and Phylogenomic Definition of Rhizopus Species.</title>
        <authorList>
            <person name="Gryganskyi A.P."/>
            <person name="Golan J."/>
            <person name="Dolatabadi S."/>
            <person name="Mondo S."/>
            <person name="Robb S."/>
            <person name="Idnurm A."/>
            <person name="Muszewska A."/>
            <person name="Steczkiewicz K."/>
            <person name="Masonjones S."/>
            <person name="Liao H.L."/>
            <person name="Gajdeczka M.T."/>
            <person name="Anike F."/>
            <person name="Vuek A."/>
            <person name="Anishchenko I.M."/>
            <person name="Voigt K."/>
            <person name="de Hoog G.S."/>
            <person name="Smith M.E."/>
            <person name="Heitman J."/>
            <person name="Vilgalys R."/>
            <person name="Stajich J.E."/>
        </authorList>
    </citation>
    <scope>NUCLEOTIDE SEQUENCE [LARGE SCALE GENOMIC DNA]</scope>
    <source>
        <strain evidence="22 23">CBS 357.93</strain>
    </source>
</reference>
<dbReference type="GO" id="GO:0035091">
    <property type="term" value="F:phosphatidylinositol binding"/>
    <property type="evidence" value="ECO:0007669"/>
    <property type="project" value="InterPro"/>
</dbReference>
<evidence type="ECO:0000256" key="14">
    <source>
        <dbReference type="ARBA" id="ARBA00023128"/>
    </source>
</evidence>
<evidence type="ECO:0000259" key="21">
    <source>
        <dbReference type="PROSITE" id="PS50195"/>
    </source>
</evidence>
<dbReference type="InterPro" id="IPR015222">
    <property type="entry name" value="Tam41"/>
</dbReference>
<dbReference type="SMART" id="SM00312">
    <property type="entry name" value="PX"/>
    <property type="match status" value="1"/>
</dbReference>
<evidence type="ECO:0000256" key="20">
    <source>
        <dbReference type="SAM" id="MobiDB-lite"/>
    </source>
</evidence>
<keyword evidence="15" id="KW-0472">Membrane</keyword>
<comment type="similarity">
    <text evidence="5">Belongs to the TAM41 family.</text>
</comment>
<dbReference type="AlphaFoldDB" id="A0A367JLV7"/>
<dbReference type="SUPFAM" id="SSF64268">
    <property type="entry name" value="PX domain"/>
    <property type="match status" value="1"/>
</dbReference>
<keyword evidence="14" id="KW-0496">Mitochondrion</keyword>
<dbReference type="Pfam" id="PF09139">
    <property type="entry name" value="Tam41_Mmp37"/>
    <property type="match status" value="1"/>
</dbReference>
<evidence type="ECO:0000256" key="7">
    <source>
        <dbReference type="ARBA" id="ARBA00018337"/>
    </source>
</evidence>
<comment type="pathway">
    <text evidence="4">Lipid metabolism.</text>
</comment>
<evidence type="ECO:0000256" key="11">
    <source>
        <dbReference type="ARBA" id="ARBA00022792"/>
    </source>
</evidence>
<evidence type="ECO:0000256" key="5">
    <source>
        <dbReference type="ARBA" id="ARBA00005458"/>
    </source>
</evidence>
<comment type="cofactor">
    <cofactor evidence="1">
        <name>Mg(2+)</name>
        <dbReference type="ChEBI" id="CHEBI:18420"/>
    </cofactor>
</comment>
<evidence type="ECO:0000256" key="15">
    <source>
        <dbReference type="ARBA" id="ARBA00023136"/>
    </source>
</evidence>
<dbReference type="GO" id="GO:0005743">
    <property type="term" value="C:mitochondrial inner membrane"/>
    <property type="evidence" value="ECO:0007669"/>
    <property type="project" value="UniProtKB-SubCell"/>
</dbReference>
<feature type="coiled-coil region" evidence="19">
    <location>
        <begin position="420"/>
        <end position="454"/>
    </location>
</feature>
<keyword evidence="16" id="KW-0594">Phospholipid biosynthesis</keyword>
<dbReference type="OrthoDB" id="341477at2759"/>
<evidence type="ECO:0000256" key="18">
    <source>
        <dbReference type="ARBA" id="ARBA00029893"/>
    </source>
</evidence>
<keyword evidence="19" id="KW-0175">Coiled coil</keyword>
<dbReference type="Proteomes" id="UP000252139">
    <property type="component" value="Unassembled WGS sequence"/>
</dbReference>
<dbReference type="InterPro" id="IPR044106">
    <property type="entry name" value="PX_Snx41/Atg20"/>
</dbReference>
<comment type="caution">
    <text evidence="22">The sequence shown here is derived from an EMBL/GenBank/DDBJ whole genome shotgun (WGS) entry which is preliminary data.</text>
</comment>
<dbReference type="PANTHER" id="PTHR13619:SF0">
    <property type="entry name" value="PHOSPHATIDATE CYTIDYLYLTRANSFERASE, MITOCHONDRIAL"/>
    <property type="match status" value="1"/>
</dbReference>
<feature type="compositionally biased region" description="Pro residues" evidence="20">
    <location>
        <begin position="572"/>
        <end position="581"/>
    </location>
</feature>
<dbReference type="InterPro" id="IPR027267">
    <property type="entry name" value="AH/BAR_dom_sf"/>
</dbReference>
<evidence type="ECO:0000256" key="9">
    <source>
        <dbReference type="ARBA" id="ARBA00022679"/>
    </source>
</evidence>
<dbReference type="GO" id="GO:0032049">
    <property type="term" value="P:cardiolipin biosynthetic process"/>
    <property type="evidence" value="ECO:0007669"/>
    <property type="project" value="InterPro"/>
</dbReference>
<evidence type="ECO:0000256" key="3">
    <source>
        <dbReference type="ARBA" id="ARBA00005119"/>
    </source>
</evidence>
<keyword evidence="9" id="KW-0808">Transferase</keyword>
<dbReference type="GO" id="GO:0016024">
    <property type="term" value="P:CDP-diacylglycerol biosynthetic process"/>
    <property type="evidence" value="ECO:0007669"/>
    <property type="project" value="UniProtKB-UniPathway"/>
</dbReference>
<keyword evidence="23" id="KW-1185">Reference proteome</keyword>
<organism evidence="22 23">
    <name type="scientific">Rhizopus azygosporus</name>
    <name type="common">Rhizopus microsporus var. azygosporus</name>
    <dbReference type="NCBI Taxonomy" id="86630"/>
    <lineage>
        <taxon>Eukaryota</taxon>
        <taxon>Fungi</taxon>
        <taxon>Fungi incertae sedis</taxon>
        <taxon>Mucoromycota</taxon>
        <taxon>Mucoromycotina</taxon>
        <taxon>Mucoromycetes</taxon>
        <taxon>Mucorales</taxon>
        <taxon>Mucorineae</taxon>
        <taxon>Rhizopodaceae</taxon>
        <taxon>Rhizopus</taxon>
    </lineage>
</organism>
<comment type="pathway">
    <text evidence="3">Phospholipid metabolism; CDP-diacylglycerol biosynthesis; CDP-diacylglycerol from sn-glycerol 3-phosphate: step 3/3.</text>
</comment>
<dbReference type="UniPathway" id="UPA00557">
    <property type="reaction ID" value="UER00614"/>
</dbReference>
<keyword evidence="12" id="KW-0460">Magnesium</keyword>
<feature type="domain" description="PX" evidence="21">
    <location>
        <begin position="1"/>
        <end position="130"/>
    </location>
</feature>
<evidence type="ECO:0000313" key="23">
    <source>
        <dbReference type="Proteomes" id="UP000252139"/>
    </source>
</evidence>
<evidence type="ECO:0000256" key="17">
    <source>
        <dbReference type="ARBA" id="ARBA00023264"/>
    </source>
</evidence>
<feature type="region of interest" description="Disordered" evidence="20">
    <location>
        <begin position="318"/>
        <end position="347"/>
    </location>
</feature>
<keyword evidence="10" id="KW-0548">Nucleotidyltransferase</keyword>